<dbReference type="Proteomes" id="UP000244073">
    <property type="component" value="Unassembled WGS sequence"/>
</dbReference>
<dbReference type="EMBL" id="MSFN02000003">
    <property type="protein sequence ID" value="PTU21677.1"/>
    <property type="molecule type" value="Genomic_DNA"/>
</dbReference>
<dbReference type="AlphaFoldDB" id="A0A2T5LZG2"/>
<dbReference type="VEuPathDB" id="FungiDB:P175DRAFT_0531195"/>
<evidence type="ECO:0000256" key="1">
    <source>
        <dbReference type="SAM" id="MobiDB-lite"/>
    </source>
</evidence>
<comment type="caution">
    <text evidence="2">The sequence shown here is derived from an EMBL/GenBank/DDBJ whole genome shotgun (WGS) entry which is preliminary data.</text>
</comment>
<feature type="region of interest" description="Disordered" evidence="1">
    <location>
        <begin position="1"/>
        <end position="23"/>
    </location>
</feature>
<accession>A0A2T5LZG2</accession>
<protein>
    <submittedName>
        <fullName evidence="2">Uncharacterized protein</fullName>
    </submittedName>
</protein>
<evidence type="ECO:0000313" key="3">
    <source>
        <dbReference type="Proteomes" id="UP000244073"/>
    </source>
</evidence>
<dbReference type="RefSeq" id="XP_040753069.1">
    <property type="nucleotide sequence ID" value="XM_040899850.1"/>
</dbReference>
<gene>
    <name evidence="2" type="ORF">P175DRAFT_0531195</name>
</gene>
<proteinExistence type="predicted"/>
<organism evidence="2 3">
    <name type="scientific">Aspergillus ochraceoroseus IBT 24754</name>
    <dbReference type="NCBI Taxonomy" id="1392256"/>
    <lineage>
        <taxon>Eukaryota</taxon>
        <taxon>Fungi</taxon>
        <taxon>Dikarya</taxon>
        <taxon>Ascomycota</taxon>
        <taxon>Pezizomycotina</taxon>
        <taxon>Eurotiomycetes</taxon>
        <taxon>Eurotiomycetidae</taxon>
        <taxon>Eurotiales</taxon>
        <taxon>Aspergillaceae</taxon>
        <taxon>Aspergillus</taxon>
        <taxon>Aspergillus subgen. Nidulantes</taxon>
    </lineage>
</organism>
<feature type="compositionally biased region" description="Polar residues" evidence="1">
    <location>
        <begin position="1"/>
        <end position="17"/>
    </location>
</feature>
<evidence type="ECO:0000313" key="2">
    <source>
        <dbReference type="EMBL" id="PTU21677.1"/>
    </source>
</evidence>
<sequence>MGMNGTNSAHQKPHNSTGSELLPRPRSLLLGGFDWPGIRLSTISRTREVRHCLNFERAGALNPQEQGSASKVEARLSLCGQRQGNHPEPNTRRQDPPSKVIISSLLFDPSPPRSFRLRIFHDPRIDLETPFLSFHQPPYLSFSSVAPIAVLALALFVEPPVNFHPSPPSFPHLSTWDCTLAPHQPL</sequence>
<dbReference type="GeneID" id="63816732"/>
<name>A0A2T5LZG2_9EURO</name>
<reference evidence="2 3" key="1">
    <citation type="journal article" date="2018" name="Proc. Natl. Acad. Sci. U.S.A.">
        <title>Linking secondary metabolites to gene clusters through genome sequencing of six diverse Aspergillus species.</title>
        <authorList>
            <person name="Kaerboelling I."/>
            <person name="Vesth T.C."/>
            <person name="Frisvad J.C."/>
            <person name="Nybo J.L."/>
            <person name="Theobald S."/>
            <person name="Kuo A."/>
            <person name="Bowyer P."/>
            <person name="Matsuda Y."/>
            <person name="Mondo S."/>
            <person name="Lyhne E.K."/>
            <person name="Kogle M.E."/>
            <person name="Clum A."/>
            <person name="Lipzen A."/>
            <person name="Salamov A."/>
            <person name="Ngan C.Y."/>
            <person name="Daum C."/>
            <person name="Chiniquy J."/>
            <person name="Barry K."/>
            <person name="LaButti K."/>
            <person name="Haridas S."/>
            <person name="Simmons B.A."/>
            <person name="Magnuson J.K."/>
            <person name="Mortensen U.H."/>
            <person name="Larsen T.O."/>
            <person name="Grigoriev I.V."/>
            <person name="Baker S.E."/>
            <person name="Andersen M.R."/>
        </authorList>
    </citation>
    <scope>NUCLEOTIDE SEQUENCE [LARGE SCALE GENOMIC DNA]</scope>
    <source>
        <strain evidence="2 3">IBT 24754</strain>
    </source>
</reference>